<dbReference type="Pfam" id="PF12729">
    <property type="entry name" value="4HB_MCP_1"/>
    <property type="match status" value="1"/>
</dbReference>
<feature type="transmembrane region" description="Helical" evidence="1">
    <location>
        <begin position="14"/>
        <end position="33"/>
    </location>
</feature>
<proteinExistence type="predicted"/>
<name>A0A1M7RPP6_9ACTN</name>
<dbReference type="Proteomes" id="UP000184440">
    <property type="component" value="Unassembled WGS sequence"/>
</dbReference>
<gene>
    <name evidence="3" type="ORF">SAMN05443668_1351</name>
</gene>
<protein>
    <submittedName>
        <fullName evidence="3">Four helix bundle sensory module for signal transduction</fullName>
    </submittedName>
</protein>
<feature type="domain" description="Chemotaxis methyl-accepting receptor HlyB-like 4HB MCP" evidence="2">
    <location>
        <begin position="7"/>
        <end position="186"/>
    </location>
</feature>
<dbReference type="InterPro" id="IPR024478">
    <property type="entry name" value="HlyB_4HB_MCP"/>
</dbReference>
<evidence type="ECO:0000259" key="2">
    <source>
        <dbReference type="Pfam" id="PF12729"/>
    </source>
</evidence>
<evidence type="ECO:0000313" key="4">
    <source>
        <dbReference type="Proteomes" id="UP000184440"/>
    </source>
</evidence>
<dbReference type="RefSeq" id="WP_178380138.1">
    <property type="nucleotide sequence ID" value="NZ_FRCS01000035.1"/>
</dbReference>
<keyword evidence="1" id="KW-1133">Transmembrane helix</keyword>
<accession>A0A1M7RPP6</accession>
<feature type="non-terminal residue" evidence="3">
    <location>
        <position position="209"/>
    </location>
</feature>
<evidence type="ECO:0000256" key="1">
    <source>
        <dbReference type="SAM" id="Phobius"/>
    </source>
</evidence>
<keyword evidence="4" id="KW-1185">Reference proteome</keyword>
<sequence length="209" mass="21771">MAGRFADLRVGTKIIVTVAVVAVIMLVIGGLAWSRMGSLDDRIQGIESSNIARLNNLVAVRGGLSDSYRGLFVYKASPAAAQPAAKTATQDGQAAVDEAWDAYMSTPDSSTAWKNGVATFDESWTQYKALVNLLIFGDQPPSGVTVPSGTQAQAAAWNTAEETMNDTLDTLTALERSQAGAASADAHEEADAAKTLIAALIVAGLIIAL</sequence>
<dbReference type="AlphaFoldDB" id="A0A1M7RPP6"/>
<dbReference type="STRING" id="134849.SAMN05443668_1351"/>
<keyword evidence="1" id="KW-0472">Membrane</keyword>
<evidence type="ECO:0000313" key="3">
    <source>
        <dbReference type="EMBL" id="SHN48150.1"/>
    </source>
</evidence>
<organism evidence="3 4">
    <name type="scientific">Cryptosporangium aurantiacum</name>
    <dbReference type="NCBI Taxonomy" id="134849"/>
    <lineage>
        <taxon>Bacteria</taxon>
        <taxon>Bacillati</taxon>
        <taxon>Actinomycetota</taxon>
        <taxon>Actinomycetes</taxon>
        <taxon>Cryptosporangiales</taxon>
        <taxon>Cryptosporangiaceae</taxon>
        <taxon>Cryptosporangium</taxon>
    </lineage>
</organism>
<dbReference type="EMBL" id="FRCS01000035">
    <property type="protein sequence ID" value="SHN48150.1"/>
    <property type="molecule type" value="Genomic_DNA"/>
</dbReference>
<reference evidence="3 4" key="1">
    <citation type="submission" date="2016-11" db="EMBL/GenBank/DDBJ databases">
        <authorList>
            <person name="Jaros S."/>
            <person name="Januszkiewicz K."/>
            <person name="Wedrychowicz H."/>
        </authorList>
    </citation>
    <scope>NUCLEOTIDE SEQUENCE [LARGE SCALE GENOMIC DNA]</scope>
    <source>
        <strain evidence="3 4">DSM 46144</strain>
    </source>
</reference>
<keyword evidence="1" id="KW-0812">Transmembrane</keyword>